<dbReference type="InterPro" id="IPR032801">
    <property type="entry name" value="PXL2A/B/C"/>
</dbReference>
<dbReference type="Proteomes" id="UP001385951">
    <property type="component" value="Unassembled WGS sequence"/>
</dbReference>
<evidence type="ECO:0000313" key="1">
    <source>
        <dbReference type="EMBL" id="KAK7686527.1"/>
    </source>
</evidence>
<keyword evidence="2" id="KW-1185">Reference proteome</keyword>
<organism evidence="1 2">
    <name type="scientific">Cerrena zonata</name>
    <dbReference type="NCBI Taxonomy" id="2478898"/>
    <lineage>
        <taxon>Eukaryota</taxon>
        <taxon>Fungi</taxon>
        <taxon>Dikarya</taxon>
        <taxon>Basidiomycota</taxon>
        <taxon>Agaricomycotina</taxon>
        <taxon>Agaricomycetes</taxon>
        <taxon>Polyporales</taxon>
        <taxon>Cerrenaceae</taxon>
        <taxon>Cerrena</taxon>
    </lineage>
</organism>
<dbReference type="PANTHER" id="PTHR28630">
    <property type="match status" value="1"/>
</dbReference>
<protein>
    <submittedName>
        <fullName evidence="1">Uncharacterized protein</fullName>
    </submittedName>
</protein>
<evidence type="ECO:0000313" key="2">
    <source>
        <dbReference type="Proteomes" id="UP001385951"/>
    </source>
</evidence>
<reference evidence="1 2" key="1">
    <citation type="submission" date="2022-09" db="EMBL/GenBank/DDBJ databases">
        <authorList>
            <person name="Palmer J.M."/>
        </authorList>
    </citation>
    <scope>NUCLEOTIDE SEQUENCE [LARGE SCALE GENOMIC DNA]</scope>
    <source>
        <strain evidence="1 2">DSM 7382</strain>
    </source>
</reference>
<dbReference type="Pfam" id="PF13911">
    <property type="entry name" value="AhpC-TSA_2"/>
    <property type="match status" value="1"/>
</dbReference>
<proteinExistence type="predicted"/>
<accession>A0AAW0G2B6</accession>
<sequence length="195" mass="21713">MSDTSSSTSITEDILLKASVIPVYSADGNTVKFGDLYSARETVVTCQDYVRQLAKIRPESLEKAQKDLVVIGCGSFEPIKAYCETAGYSGKIFGEPTRELHRLFGLVESLDRTPAGEQQREYISPKPYLSRVLISIWRGPLKRPQDFGKQGNFSQLGGDFILGPGNRCSFASRMKHTEDHVEINELMREAGVEFP</sequence>
<comment type="caution">
    <text evidence="1">The sequence shown here is derived from an EMBL/GenBank/DDBJ whole genome shotgun (WGS) entry which is preliminary data.</text>
</comment>
<dbReference type="AlphaFoldDB" id="A0AAW0G2B6"/>
<name>A0AAW0G2B6_9APHY</name>
<dbReference type="PANTHER" id="PTHR28630:SF3">
    <property type="entry name" value="PEROXIREDOXIN-LIKE 2C"/>
    <property type="match status" value="1"/>
</dbReference>
<dbReference type="EMBL" id="JASBNA010000016">
    <property type="protein sequence ID" value="KAK7686527.1"/>
    <property type="molecule type" value="Genomic_DNA"/>
</dbReference>
<gene>
    <name evidence="1" type="ORF">QCA50_010126</name>
</gene>